<evidence type="ECO:0008006" key="5">
    <source>
        <dbReference type="Google" id="ProtNLM"/>
    </source>
</evidence>
<evidence type="ECO:0000313" key="3">
    <source>
        <dbReference type="EMBL" id="SCF13127.1"/>
    </source>
</evidence>
<evidence type="ECO:0000256" key="1">
    <source>
        <dbReference type="SAM" id="MobiDB-lite"/>
    </source>
</evidence>
<dbReference type="GeneID" id="93473127"/>
<comment type="caution">
    <text evidence="3">The sequence shown here is derived from an EMBL/GenBank/DDBJ whole genome shotgun (WGS) entry which is preliminary data.</text>
</comment>
<organism evidence="3 4">
    <name type="scientific">Micromonospora tulbaghiae</name>
    <dbReference type="NCBI Taxonomy" id="479978"/>
    <lineage>
        <taxon>Bacteria</taxon>
        <taxon>Bacillati</taxon>
        <taxon>Actinomycetota</taxon>
        <taxon>Actinomycetes</taxon>
        <taxon>Micromonosporales</taxon>
        <taxon>Micromonosporaceae</taxon>
        <taxon>Micromonospora</taxon>
    </lineage>
</organism>
<feature type="transmembrane region" description="Helical" evidence="2">
    <location>
        <begin position="49"/>
        <end position="69"/>
    </location>
</feature>
<dbReference type="RefSeq" id="WP_254663877.1">
    <property type="nucleotide sequence ID" value="NZ_FMCQ01000011.1"/>
</dbReference>
<dbReference type="EMBL" id="FMCQ01000011">
    <property type="protein sequence ID" value="SCF13127.1"/>
    <property type="molecule type" value="Genomic_DNA"/>
</dbReference>
<feature type="transmembrane region" description="Helical" evidence="2">
    <location>
        <begin position="81"/>
        <end position="102"/>
    </location>
</feature>
<gene>
    <name evidence="3" type="ORF">GA0070562_0422</name>
</gene>
<feature type="region of interest" description="Disordered" evidence="1">
    <location>
        <begin position="136"/>
        <end position="166"/>
    </location>
</feature>
<evidence type="ECO:0000313" key="4">
    <source>
        <dbReference type="Proteomes" id="UP000199405"/>
    </source>
</evidence>
<protein>
    <recommendedName>
        <fullName evidence="5">SPW repeat-containing protein</fullName>
    </recommendedName>
</protein>
<evidence type="ECO:0000256" key="2">
    <source>
        <dbReference type="SAM" id="Phobius"/>
    </source>
</evidence>
<sequence>MTTPTGAGRGGLRRFIANVMTNVLANLIAAAIIYVLAAAAGLLPRDPALVLAALFLVGLAAAMVLLFLITTNAFADKEDILGGWMAIALGAPILTSAVTYAFRERDPAAGVAGGLLGAGLAGAGVAMLVAGRRLRRAADPSTDGEQRAGDSSPEGDQRAAELRARP</sequence>
<proteinExistence type="predicted"/>
<keyword evidence="4" id="KW-1185">Reference proteome</keyword>
<name>A0ABY0KW37_9ACTN</name>
<accession>A0ABY0KW37</accession>
<dbReference type="Proteomes" id="UP000199405">
    <property type="component" value="Unassembled WGS sequence"/>
</dbReference>
<keyword evidence="2" id="KW-1133">Transmembrane helix</keyword>
<keyword evidence="2" id="KW-0472">Membrane</keyword>
<feature type="transmembrane region" description="Helical" evidence="2">
    <location>
        <begin position="23"/>
        <end position="43"/>
    </location>
</feature>
<feature type="transmembrane region" description="Helical" evidence="2">
    <location>
        <begin position="108"/>
        <end position="130"/>
    </location>
</feature>
<keyword evidence="2" id="KW-0812">Transmembrane</keyword>
<feature type="compositionally biased region" description="Basic and acidic residues" evidence="1">
    <location>
        <begin position="155"/>
        <end position="166"/>
    </location>
</feature>
<reference evidence="3 4" key="1">
    <citation type="submission" date="2016-06" db="EMBL/GenBank/DDBJ databases">
        <authorList>
            <person name="Varghese N."/>
            <person name="Submissions Spin"/>
        </authorList>
    </citation>
    <scope>NUCLEOTIDE SEQUENCE [LARGE SCALE GENOMIC DNA]</scope>
    <source>
        <strain evidence="3 4">DSM 45142</strain>
    </source>
</reference>